<dbReference type="PANTHER" id="PTHR21666:SF270">
    <property type="entry name" value="MUREIN HYDROLASE ACTIVATOR ENVC"/>
    <property type="match status" value="1"/>
</dbReference>
<feature type="domain" description="M23ase beta-sheet core" evidence="2">
    <location>
        <begin position="50"/>
        <end position="108"/>
    </location>
</feature>
<dbReference type="Pfam" id="PF01551">
    <property type="entry name" value="Peptidase_M23"/>
    <property type="match status" value="1"/>
</dbReference>
<evidence type="ECO:0000313" key="3">
    <source>
        <dbReference type="EMBL" id="BBL02957.1"/>
    </source>
</evidence>
<dbReference type="EMBL" id="AP019735">
    <property type="protein sequence ID" value="BBL02957.1"/>
    <property type="molecule type" value="Genomic_DNA"/>
</dbReference>
<dbReference type="RefSeq" id="WP_141411953.1">
    <property type="nucleotide sequence ID" value="NZ_AP019735.1"/>
</dbReference>
<dbReference type="InterPro" id="IPR050570">
    <property type="entry name" value="Cell_wall_metabolism_enzyme"/>
</dbReference>
<proteinExistence type="predicted"/>
<keyword evidence="4" id="KW-1185">Reference proteome</keyword>
<dbReference type="Proteomes" id="UP000318946">
    <property type="component" value="Chromosome"/>
</dbReference>
<dbReference type="Gene3D" id="2.70.70.10">
    <property type="entry name" value="Glucose Permease (Domain IIA)"/>
    <property type="match status" value="1"/>
</dbReference>
<dbReference type="InterPro" id="IPR016047">
    <property type="entry name" value="M23ase_b-sheet_dom"/>
</dbReference>
<dbReference type="GO" id="GO:0004222">
    <property type="term" value="F:metalloendopeptidase activity"/>
    <property type="evidence" value="ECO:0007669"/>
    <property type="project" value="TreeGrafter"/>
</dbReference>
<evidence type="ECO:0000256" key="1">
    <source>
        <dbReference type="SAM" id="SignalP"/>
    </source>
</evidence>
<feature type="signal peptide" evidence="1">
    <location>
        <begin position="1"/>
        <end position="16"/>
    </location>
</feature>
<protein>
    <submittedName>
        <fullName evidence="3">Peptidase M23</fullName>
    </submittedName>
</protein>
<dbReference type="GeneID" id="78340993"/>
<reference evidence="4" key="1">
    <citation type="submission" date="2019-06" db="EMBL/GenBank/DDBJ databases">
        <title>Alistipes onderdonkii subsp. vulgaris subsp. nov., Alistipes dispar sp. nov. and Alistipes communis sp. nov., isolated from human faeces, and creation of Alistipes onderdonkii subsp. onderdonkii subsp. nov.</title>
        <authorList>
            <person name="Sakamoto M."/>
            <person name="Ikeyama N."/>
            <person name="Ogata Y."/>
            <person name="Suda W."/>
            <person name="Iino T."/>
            <person name="Hattori M."/>
            <person name="Ohkuma M."/>
        </authorList>
    </citation>
    <scope>NUCLEOTIDE SEQUENCE [LARGE SCALE GENOMIC DNA]</scope>
    <source>
        <strain evidence="4">5CBH24</strain>
    </source>
</reference>
<sequence>MRHILLTLLFSGGLLAAPAQEPRSERYRFPVRNVAGLYSANFGEMRPNHFHSGVDIKTDGVTGKPVVAAADGYVVRIAVSPSGYGRALYIAHPDGTTTVYGHLERFRTDIESYLRYKRYEQGRSNVDFTCKPSLFPVRAGDTVALSGNSGMSFGPHLHFEVRRSSDQRTLNTLAAKLLPVRDRIAPRIMRLHYVEVDSLGDVPVHSRPRTFDVVRRSEGDYALRQTQPVAVGRRGYFIVECSDRKDEVYNTFGIYRLTEEVDGEVRYEYRMDGFLFGDTRYCNAVSYYPMQLSSRNEVIRLTQPAGCPDRFFTTMKNRALLTTPAGRRQEVRITAEDDCGNRSVLAFTVEGKADERSFRAPACDSLPVVRHDRDFHREGDGVRIEIPAGTLYESCFYTQRPYDEPQPKDSTLLFLSRGVEILDVRLPMHRYATLWIDATQVPPELRRHAVLASLSPKGKLRYEGGKWSDGRIRLRTRSLGTFFVVADTVRPTIRPRFTAHDLSGQRSVTFSVGDNFSGVGSVSCLVDGRMAILEENRVKGTYTHYFDDELFGRNREHTLRLTSTDGAGNTRVWEGTYYR</sequence>
<evidence type="ECO:0000259" key="2">
    <source>
        <dbReference type="Pfam" id="PF01551"/>
    </source>
</evidence>
<dbReference type="SUPFAM" id="SSF51261">
    <property type="entry name" value="Duplicated hybrid motif"/>
    <property type="match status" value="1"/>
</dbReference>
<accession>A0A4Y1WQB3</accession>
<dbReference type="InterPro" id="IPR011055">
    <property type="entry name" value="Dup_hybrid_motif"/>
</dbReference>
<keyword evidence="1" id="KW-0732">Signal</keyword>
<feature type="chain" id="PRO_5021220580" evidence="1">
    <location>
        <begin position="17"/>
        <end position="579"/>
    </location>
</feature>
<dbReference type="CDD" id="cd12797">
    <property type="entry name" value="M23_peptidase"/>
    <property type="match status" value="1"/>
</dbReference>
<dbReference type="PANTHER" id="PTHR21666">
    <property type="entry name" value="PEPTIDASE-RELATED"/>
    <property type="match status" value="1"/>
</dbReference>
<dbReference type="OrthoDB" id="9810477at2"/>
<dbReference type="KEGG" id="acou:A5CBH24_02700"/>
<evidence type="ECO:0000313" key="4">
    <source>
        <dbReference type="Proteomes" id="UP000318946"/>
    </source>
</evidence>
<name>A0A4Y1WQB3_9BACT</name>
<dbReference type="AlphaFoldDB" id="A0A4Y1WQB3"/>
<organism evidence="3 4">
    <name type="scientific">Alistipes communis</name>
    <dbReference type="NCBI Taxonomy" id="2585118"/>
    <lineage>
        <taxon>Bacteria</taxon>
        <taxon>Pseudomonadati</taxon>
        <taxon>Bacteroidota</taxon>
        <taxon>Bacteroidia</taxon>
        <taxon>Bacteroidales</taxon>
        <taxon>Rikenellaceae</taxon>
        <taxon>Alistipes</taxon>
    </lineage>
</organism>
<gene>
    <name evidence="3" type="ORF">A5CBH24_02700</name>
</gene>